<dbReference type="Proteomes" id="UP000325849">
    <property type="component" value="Unassembled WGS sequence"/>
</dbReference>
<dbReference type="OrthoDB" id="4239081at2"/>
<organism evidence="2 3">
    <name type="scientific">Streptomyces adustus</name>
    <dbReference type="NCBI Taxonomy" id="1609272"/>
    <lineage>
        <taxon>Bacteria</taxon>
        <taxon>Bacillati</taxon>
        <taxon>Actinomycetota</taxon>
        <taxon>Actinomycetes</taxon>
        <taxon>Kitasatosporales</taxon>
        <taxon>Streptomycetaceae</taxon>
        <taxon>Streptomyces</taxon>
    </lineage>
</organism>
<protein>
    <submittedName>
        <fullName evidence="2">Uncharacterized protein</fullName>
    </submittedName>
</protein>
<dbReference type="AlphaFoldDB" id="A0A5N8VND6"/>
<accession>A0A5N8VND6</accession>
<feature type="transmembrane region" description="Helical" evidence="1">
    <location>
        <begin position="220"/>
        <end position="238"/>
    </location>
</feature>
<evidence type="ECO:0000313" key="3">
    <source>
        <dbReference type="Proteomes" id="UP000325849"/>
    </source>
</evidence>
<dbReference type="RefSeq" id="WP_152893054.1">
    <property type="nucleotide sequence ID" value="NZ_VJZD01000153.1"/>
</dbReference>
<dbReference type="EMBL" id="VJZD01000153">
    <property type="protein sequence ID" value="MPY35325.1"/>
    <property type="molecule type" value="Genomic_DNA"/>
</dbReference>
<proteinExistence type="predicted"/>
<keyword evidence="1" id="KW-0472">Membrane</keyword>
<keyword evidence="1" id="KW-1133">Transmembrane helix</keyword>
<reference evidence="2 3" key="1">
    <citation type="submission" date="2019-07" db="EMBL/GenBank/DDBJ databases">
        <title>New species of Amycolatopsis and Streptomyces.</title>
        <authorList>
            <person name="Duangmal K."/>
            <person name="Teo W.F.A."/>
            <person name="Lipun K."/>
        </authorList>
    </citation>
    <scope>NUCLEOTIDE SEQUENCE [LARGE SCALE GENOMIC DNA]</scope>
    <source>
        <strain evidence="2 3">NBRC 109810</strain>
    </source>
</reference>
<name>A0A5N8VND6_9ACTN</name>
<gene>
    <name evidence="2" type="ORF">FNH09_30040</name>
</gene>
<evidence type="ECO:0000256" key="1">
    <source>
        <dbReference type="SAM" id="Phobius"/>
    </source>
</evidence>
<feature type="transmembrane region" description="Helical" evidence="1">
    <location>
        <begin position="156"/>
        <end position="175"/>
    </location>
</feature>
<comment type="caution">
    <text evidence="2">The sequence shown here is derived from an EMBL/GenBank/DDBJ whole genome shotgun (WGS) entry which is preliminary data.</text>
</comment>
<sequence>MRIRTAGGADGAPPSGVGRNRLVGATLIVLSLAAALACYFVFTAWLPTDRTLYREYKAAEACPARTVVPRSEDCLRKVTFAVESTRDARKHKTAILLGPDPFPRMVVPFGDSGPVLSGLHQGDRVTGTVWRGVVVVIAEGDAQQNSSDAPRDEPQMTAAVGTFAGLLAALALMFGAMHLARPRDPGLFTWRPYGKWLLIVTGATCAVVGLSLVWTGLPWFLVPTVCGAVVTGTAWFLYRDLRFGRADR</sequence>
<keyword evidence="3" id="KW-1185">Reference proteome</keyword>
<feature type="transmembrane region" description="Helical" evidence="1">
    <location>
        <begin position="196"/>
        <end position="214"/>
    </location>
</feature>
<evidence type="ECO:0000313" key="2">
    <source>
        <dbReference type="EMBL" id="MPY35325.1"/>
    </source>
</evidence>
<feature type="transmembrane region" description="Helical" evidence="1">
    <location>
        <begin position="21"/>
        <end position="46"/>
    </location>
</feature>
<keyword evidence="1" id="KW-0812">Transmembrane</keyword>